<dbReference type="Proteomes" id="UP000095039">
    <property type="component" value="Unassembled WGS sequence"/>
</dbReference>
<name>A0A1E5BYT5_9GAMM</name>
<dbReference type="PANTHER" id="PTHR37533:SF2">
    <property type="entry name" value="FLAGELLAR HOOK-LENGTH CONTROL PROTEIN"/>
    <property type="match status" value="1"/>
</dbReference>
<comment type="caution">
    <text evidence="3">The sequence shown here is derived from an EMBL/GenBank/DDBJ whole genome shotgun (WGS) entry which is preliminary data.</text>
</comment>
<dbReference type="Gene3D" id="3.30.750.140">
    <property type="match status" value="1"/>
</dbReference>
<dbReference type="InterPro" id="IPR021136">
    <property type="entry name" value="Flagellar_hook_control-like_C"/>
</dbReference>
<accession>A0A1E5BYT5</accession>
<dbReference type="AlphaFoldDB" id="A0A1E5BYT5"/>
<dbReference type="PANTHER" id="PTHR37533">
    <property type="entry name" value="FLAGELLAR HOOK-LENGTH CONTROL PROTEIN"/>
    <property type="match status" value="1"/>
</dbReference>
<keyword evidence="4" id="KW-1185">Reference proteome</keyword>
<dbReference type="InterPro" id="IPR038610">
    <property type="entry name" value="FliK-like_C_sf"/>
</dbReference>
<feature type="domain" description="Flagellar hook-length control protein-like C-terminal" evidence="2">
    <location>
        <begin position="238"/>
        <end position="316"/>
    </location>
</feature>
<gene>
    <name evidence="3" type="ORF">A1OK_15650</name>
</gene>
<feature type="region of interest" description="Disordered" evidence="1">
    <location>
        <begin position="1"/>
        <end position="31"/>
    </location>
</feature>
<sequence length="357" mass="38015">MMISTSLTQTSAAKAPSNNGAISRESGGTIQPAVGFGDKPENAQPFQLGSLNEGSRQLNQIEQDLPSDATTLPFTTLNASTDTPQTQQAGFTLPTLSVGNANAQGNVQTHAQTVSFSAINRMDGNHTTKQDAAVNMASLLTHGQLTQGTATSDITRPSLLTSSSLESSQLNISQLNTSQLLQVALNGISTGAGPATQPPAQLPATAALTASHGPEWAAVRVDTRAGKWGEQMMQVLQDRVTLQAQQNVQEARIRLDPPDLGKLDLLVRVEGDRLSVQINANSAATREALMQVSERLRAELQDQNFLHVDVNVGSDHAGKERHAKQDNDDFSVFAARDFHDDATPSSSHADHWLSTQA</sequence>
<dbReference type="Pfam" id="PF02120">
    <property type="entry name" value="Flg_hook"/>
    <property type="match status" value="1"/>
</dbReference>
<dbReference type="InterPro" id="IPR052563">
    <property type="entry name" value="FliK"/>
</dbReference>
<evidence type="ECO:0000313" key="3">
    <source>
        <dbReference type="EMBL" id="OEE58428.1"/>
    </source>
</evidence>
<evidence type="ECO:0000256" key="1">
    <source>
        <dbReference type="SAM" id="MobiDB-lite"/>
    </source>
</evidence>
<feature type="compositionally biased region" description="Polar residues" evidence="1">
    <location>
        <begin position="1"/>
        <end position="29"/>
    </location>
</feature>
<evidence type="ECO:0000259" key="2">
    <source>
        <dbReference type="Pfam" id="PF02120"/>
    </source>
</evidence>
<dbReference type="EMBL" id="AJWN02000094">
    <property type="protein sequence ID" value="OEE58428.1"/>
    <property type="molecule type" value="Genomic_DNA"/>
</dbReference>
<protein>
    <recommendedName>
        <fullName evidence="2">Flagellar hook-length control protein-like C-terminal domain-containing protein</fullName>
    </recommendedName>
</protein>
<reference evidence="3 4" key="1">
    <citation type="journal article" date="2012" name="Science">
        <title>Ecological populations of bacteria act as socially cohesive units of antibiotic production and resistance.</title>
        <authorList>
            <person name="Cordero O.X."/>
            <person name="Wildschutte H."/>
            <person name="Kirkup B."/>
            <person name="Proehl S."/>
            <person name="Ngo L."/>
            <person name="Hussain F."/>
            <person name="Le Roux F."/>
            <person name="Mincer T."/>
            <person name="Polz M.F."/>
        </authorList>
    </citation>
    <scope>NUCLEOTIDE SEQUENCE [LARGE SCALE GENOMIC DNA]</scope>
    <source>
        <strain evidence="3 4">FF-454</strain>
    </source>
</reference>
<dbReference type="CDD" id="cd17470">
    <property type="entry name" value="T3SS_Flik_C"/>
    <property type="match status" value="1"/>
</dbReference>
<proteinExistence type="predicted"/>
<dbReference type="RefSeq" id="WP_016959262.1">
    <property type="nucleotide sequence ID" value="NZ_AJWN02000094.1"/>
</dbReference>
<organism evidence="3 4">
    <name type="scientific">Enterovibrio norvegicus FF-454</name>
    <dbReference type="NCBI Taxonomy" id="1185651"/>
    <lineage>
        <taxon>Bacteria</taxon>
        <taxon>Pseudomonadati</taxon>
        <taxon>Pseudomonadota</taxon>
        <taxon>Gammaproteobacteria</taxon>
        <taxon>Vibrionales</taxon>
        <taxon>Vibrionaceae</taxon>
        <taxon>Enterovibrio</taxon>
    </lineage>
</organism>
<evidence type="ECO:0000313" key="4">
    <source>
        <dbReference type="Proteomes" id="UP000095039"/>
    </source>
</evidence>